<gene>
    <name evidence="1" type="ordered locus">bpr_I0416</name>
</gene>
<sequence>MHEIYTEFMLQKMNNIRMNKFQEDAKHLSSSLNVSGRFSFQKSAMKHVVVDIANKLSLRAEDSLLDIGCNCGDITIPLSFMCDSCTGVDGESAIERLKKRTQDLDNVSFIVGDFSELKIEEQYDCILIYSVLMYIDGYDNKRNFIKKACDLLKPGGRMLVGDVVNTSVKERYSNSEVGRKIDKEYKHQLTNLTQEDIIKSENNVTEPFDIMDDKKVCDLLLEIRNWGYESFLLPQSVELPFGYTRQDILIKRW</sequence>
<dbReference type="STRING" id="515622.bpr_I0416"/>
<accession>E0RZG7</accession>
<dbReference type="CDD" id="cd02440">
    <property type="entry name" value="AdoMet_MTases"/>
    <property type="match status" value="1"/>
</dbReference>
<dbReference type="AlphaFoldDB" id="E0RZG7"/>
<dbReference type="EMBL" id="CP001810">
    <property type="protein sequence ID" value="ADL33164.1"/>
    <property type="molecule type" value="Genomic_DNA"/>
</dbReference>
<name>E0RZG7_BUTPB</name>
<dbReference type="GO" id="GO:0008757">
    <property type="term" value="F:S-adenosylmethionine-dependent methyltransferase activity"/>
    <property type="evidence" value="ECO:0007669"/>
    <property type="project" value="InterPro"/>
</dbReference>
<dbReference type="PANTHER" id="PTHR43861">
    <property type="entry name" value="TRANS-ACONITATE 2-METHYLTRANSFERASE-RELATED"/>
    <property type="match status" value="1"/>
</dbReference>
<organism evidence="1 2">
    <name type="scientific">Butyrivibrio proteoclasticus (strain ATCC 51982 / DSM 14932 / B316)</name>
    <name type="common">Clostridium proteoclasticum</name>
    <dbReference type="NCBI Taxonomy" id="515622"/>
    <lineage>
        <taxon>Bacteria</taxon>
        <taxon>Bacillati</taxon>
        <taxon>Bacillota</taxon>
        <taxon>Clostridia</taxon>
        <taxon>Lachnospirales</taxon>
        <taxon>Lachnospiraceae</taxon>
        <taxon>Butyrivibrio</taxon>
    </lineage>
</organism>
<keyword evidence="2" id="KW-1185">Reference proteome</keyword>
<dbReference type="InterPro" id="IPR008715">
    <property type="entry name" value="SAM-MeTfrase_NodS-like"/>
</dbReference>
<keyword evidence="1" id="KW-0489">Methyltransferase</keyword>
<reference evidence="1 2" key="1">
    <citation type="journal article" date="2010" name="PLoS ONE">
        <title>The glycobiome of the rumen bacterium Butyrivibrio proteoclasticus B316(T) highlights adaptation to a polysaccharide-rich environment.</title>
        <authorList>
            <person name="Kelly W.J."/>
            <person name="Leahy S.C."/>
            <person name="Altermann E."/>
            <person name="Yeoman C.J."/>
            <person name="Dunne J.C."/>
            <person name="Kong Z."/>
            <person name="Pacheco D.M."/>
            <person name="Li D."/>
            <person name="Noel S.J."/>
            <person name="Moon C.D."/>
            <person name="Cookson A.L."/>
            <person name="Attwood G.T."/>
        </authorList>
    </citation>
    <scope>NUCLEOTIDE SEQUENCE [LARGE SCALE GENOMIC DNA]</scope>
    <source>
        <strain evidence="2">ATCC 51982 / DSM 14932 / B316</strain>
    </source>
</reference>
<dbReference type="Proteomes" id="UP000001299">
    <property type="component" value="Chromosome 1"/>
</dbReference>
<dbReference type="Pfam" id="PF05401">
    <property type="entry name" value="NodS"/>
    <property type="match status" value="1"/>
</dbReference>
<dbReference type="GO" id="GO:0009312">
    <property type="term" value="P:oligosaccharide biosynthetic process"/>
    <property type="evidence" value="ECO:0007669"/>
    <property type="project" value="InterPro"/>
</dbReference>
<dbReference type="SUPFAM" id="SSF53335">
    <property type="entry name" value="S-adenosyl-L-methionine-dependent methyltransferases"/>
    <property type="match status" value="1"/>
</dbReference>
<dbReference type="HOGENOM" id="CLU_1109772_0_0_9"/>
<keyword evidence="1" id="KW-0808">Transferase</keyword>
<proteinExistence type="predicted"/>
<dbReference type="KEGG" id="bpb:bpr_I0416"/>
<dbReference type="eggNOG" id="COG2230">
    <property type="taxonomic scope" value="Bacteria"/>
</dbReference>
<dbReference type="Gene3D" id="3.40.50.150">
    <property type="entry name" value="Vaccinia Virus protein VP39"/>
    <property type="match status" value="1"/>
</dbReference>
<protein>
    <submittedName>
        <fullName evidence="1">SAM-dependent methyltransferase</fullName>
    </submittedName>
</protein>
<dbReference type="GO" id="GO:0032259">
    <property type="term" value="P:methylation"/>
    <property type="evidence" value="ECO:0007669"/>
    <property type="project" value="UniProtKB-KW"/>
</dbReference>
<dbReference type="InterPro" id="IPR029063">
    <property type="entry name" value="SAM-dependent_MTases_sf"/>
</dbReference>
<evidence type="ECO:0000313" key="1">
    <source>
        <dbReference type="EMBL" id="ADL33164.1"/>
    </source>
</evidence>
<evidence type="ECO:0000313" key="2">
    <source>
        <dbReference type="Proteomes" id="UP000001299"/>
    </source>
</evidence>